<feature type="compositionally biased region" description="Low complexity" evidence="1">
    <location>
        <begin position="1"/>
        <end position="25"/>
    </location>
</feature>
<sequence>MSSSNSTFQPSSSSSIPDKNSSPQSIRRKHVPWTTHTIRQLKLVLPGWAITYYLGTLHNFWYILQGNGGSWAQTAALASSGLGITTVALFIYVLLIPWLTGEEPNYQTWRDSGILSSVIPVLTGSIVFGWLLSVSTMGQFSNLGYIKGTIGVSAFYALTFGILGLIPVPRVTRKTKI</sequence>
<dbReference type="AlphaFoldDB" id="A0A409VJV2"/>
<dbReference type="Proteomes" id="UP000284842">
    <property type="component" value="Unassembled WGS sequence"/>
</dbReference>
<organism evidence="3 4">
    <name type="scientific">Panaeolus cyanescens</name>
    <dbReference type="NCBI Taxonomy" id="181874"/>
    <lineage>
        <taxon>Eukaryota</taxon>
        <taxon>Fungi</taxon>
        <taxon>Dikarya</taxon>
        <taxon>Basidiomycota</taxon>
        <taxon>Agaricomycotina</taxon>
        <taxon>Agaricomycetes</taxon>
        <taxon>Agaricomycetidae</taxon>
        <taxon>Agaricales</taxon>
        <taxon>Agaricineae</taxon>
        <taxon>Galeropsidaceae</taxon>
        <taxon>Panaeolus</taxon>
    </lineage>
</organism>
<evidence type="ECO:0000256" key="2">
    <source>
        <dbReference type="SAM" id="Phobius"/>
    </source>
</evidence>
<evidence type="ECO:0000256" key="1">
    <source>
        <dbReference type="SAM" id="MobiDB-lite"/>
    </source>
</evidence>
<accession>A0A409VJV2</accession>
<dbReference type="EMBL" id="NHTK01006040">
    <property type="protein sequence ID" value="PPQ66559.1"/>
    <property type="molecule type" value="Genomic_DNA"/>
</dbReference>
<feature type="region of interest" description="Disordered" evidence="1">
    <location>
        <begin position="1"/>
        <end position="27"/>
    </location>
</feature>
<gene>
    <name evidence="3" type="ORF">CVT24_007124</name>
</gene>
<feature type="transmembrane region" description="Helical" evidence="2">
    <location>
        <begin position="43"/>
        <end position="64"/>
    </location>
</feature>
<evidence type="ECO:0000313" key="3">
    <source>
        <dbReference type="EMBL" id="PPQ66559.1"/>
    </source>
</evidence>
<feature type="transmembrane region" description="Helical" evidence="2">
    <location>
        <begin position="112"/>
        <end position="132"/>
    </location>
</feature>
<feature type="transmembrane region" description="Helical" evidence="2">
    <location>
        <begin position="76"/>
        <end position="100"/>
    </location>
</feature>
<name>A0A409VJV2_9AGAR</name>
<keyword evidence="2" id="KW-0812">Transmembrane</keyword>
<evidence type="ECO:0000313" key="4">
    <source>
        <dbReference type="Proteomes" id="UP000284842"/>
    </source>
</evidence>
<keyword evidence="2" id="KW-1133">Transmembrane helix</keyword>
<dbReference type="OrthoDB" id="3187264at2759"/>
<feature type="transmembrane region" description="Helical" evidence="2">
    <location>
        <begin position="144"/>
        <end position="166"/>
    </location>
</feature>
<keyword evidence="2" id="KW-0472">Membrane</keyword>
<evidence type="ECO:0008006" key="5">
    <source>
        <dbReference type="Google" id="ProtNLM"/>
    </source>
</evidence>
<proteinExistence type="predicted"/>
<keyword evidence="4" id="KW-1185">Reference proteome</keyword>
<reference evidence="3 4" key="1">
    <citation type="journal article" date="2018" name="Evol. Lett.">
        <title>Horizontal gene cluster transfer increased hallucinogenic mushroom diversity.</title>
        <authorList>
            <person name="Reynolds H.T."/>
            <person name="Vijayakumar V."/>
            <person name="Gluck-Thaler E."/>
            <person name="Korotkin H.B."/>
            <person name="Matheny P.B."/>
            <person name="Slot J.C."/>
        </authorList>
    </citation>
    <scope>NUCLEOTIDE SEQUENCE [LARGE SCALE GENOMIC DNA]</scope>
    <source>
        <strain evidence="3 4">2629</strain>
    </source>
</reference>
<dbReference type="InParanoid" id="A0A409VJV2"/>
<comment type="caution">
    <text evidence="3">The sequence shown here is derived from an EMBL/GenBank/DDBJ whole genome shotgun (WGS) entry which is preliminary data.</text>
</comment>
<protein>
    <recommendedName>
        <fullName evidence="5">Transmembrane protein</fullName>
    </recommendedName>
</protein>